<dbReference type="Proteomes" id="UP000050164">
    <property type="component" value="Unassembled WGS sequence"/>
</dbReference>
<reference evidence="1 2" key="1">
    <citation type="submission" date="2015-03" db="EMBL/GenBank/DDBJ databases">
        <authorList>
            <consortium name="Pathogen Informatics"/>
        </authorList>
    </citation>
    <scope>NUCLEOTIDE SEQUENCE [LARGE SCALE GENOMIC DNA]</scope>
    <source>
        <strain evidence="1 2">Bir 185</strain>
    </source>
</reference>
<evidence type="ECO:0000313" key="2">
    <source>
        <dbReference type="Proteomes" id="UP000050164"/>
    </source>
</evidence>
<dbReference type="AlphaFoldDB" id="A0A655AY57"/>
<evidence type="ECO:0000313" key="1">
    <source>
        <dbReference type="EMBL" id="CKV22569.1"/>
    </source>
</evidence>
<accession>A0A655AY57</accession>
<proteinExistence type="predicted"/>
<dbReference type="EMBL" id="CNFT01003878">
    <property type="protein sequence ID" value="CKV22569.1"/>
    <property type="molecule type" value="Genomic_DNA"/>
</dbReference>
<organism evidence="1 2">
    <name type="scientific">Mycobacterium tuberculosis</name>
    <dbReference type="NCBI Taxonomy" id="1773"/>
    <lineage>
        <taxon>Bacteria</taxon>
        <taxon>Bacillati</taxon>
        <taxon>Actinomycetota</taxon>
        <taxon>Actinomycetes</taxon>
        <taxon>Mycobacteriales</taxon>
        <taxon>Mycobacteriaceae</taxon>
        <taxon>Mycobacterium</taxon>
        <taxon>Mycobacterium tuberculosis complex</taxon>
    </lineage>
</organism>
<protein>
    <submittedName>
        <fullName evidence="1">Uncharacterized protein</fullName>
    </submittedName>
</protein>
<gene>
    <name evidence="1" type="ORF">ERS027659_05352</name>
</gene>
<sequence length="31" mass="3637">MVTMRDSYTSGGSTCDLRWVENKAIRFYMAF</sequence>
<name>A0A655AY57_MYCTX</name>